<keyword evidence="7" id="KW-0653">Protein transport</keyword>
<keyword evidence="5" id="KW-0997">Cell inner membrane</keyword>
<protein>
    <recommendedName>
        <fullName evidence="12">TonB C-terminal domain-containing protein</fullName>
    </recommendedName>
</protein>
<evidence type="ECO:0000256" key="6">
    <source>
        <dbReference type="ARBA" id="ARBA00022692"/>
    </source>
</evidence>
<evidence type="ECO:0000256" key="5">
    <source>
        <dbReference type="ARBA" id="ARBA00022519"/>
    </source>
</evidence>
<feature type="transmembrane region" description="Helical" evidence="11">
    <location>
        <begin position="12"/>
        <end position="33"/>
    </location>
</feature>
<keyword evidence="9 11" id="KW-0472">Membrane</keyword>
<comment type="subcellular location">
    <subcellularLocation>
        <location evidence="1">Cell inner membrane</location>
        <topology evidence="1">Single-pass membrane protein</topology>
        <orientation evidence="1">Periplasmic side</orientation>
    </subcellularLocation>
</comment>
<dbReference type="EMBL" id="MN079193">
    <property type="protein sequence ID" value="QEA07014.1"/>
    <property type="molecule type" value="Genomic_DNA"/>
</dbReference>
<dbReference type="InterPro" id="IPR006260">
    <property type="entry name" value="TonB/TolA_C"/>
</dbReference>
<dbReference type="GO" id="GO:0031992">
    <property type="term" value="F:energy transducer activity"/>
    <property type="evidence" value="ECO:0007669"/>
    <property type="project" value="TreeGrafter"/>
</dbReference>
<sequence>MAATDTRTRRLTLAVLFSAGAHLFVLLAVGFTWQPPHPRSAQPMLDIALVREQPKPEPPPEKPEFIANADRSGGGEQTAAGPREPVTPQPPAPRPPASPPPAEPAPEPEPSPKPAPAPQPSPEPPERPEVAGKAEEKATPPEPEPEPQPEKPPKHELSATDILRSSQEVAANESFSHSRSPGESDFPDKRRISASTREHAAAAYMRSWIDKIERIGNMNYPEEARRRGLGGRLILEVTLRPDGSVVSVDVLEPSRHPVLDQAAQRIVDLAAPFAPVPERVLKGNDLLVITRTWEFSRGQNFSTH</sequence>
<evidence type="ECO:0000256" key="8">
    <source>
        <dbReference type="ARBA" id="ARBA00022989"/>
    </source>
</evidence>
<feature type="compositionally biased region" description="Polar residues" evidence="10">
    <location>
        <begin position="163"/>
        <end position="179"/>
    </location>
</feature>
<dbReference type="Pfam" id="PF03544">
    <property type="entry name" value="TonB_C"/>
    <property type="match status" value="1"/>
</dbReference>
<keyword evidence="4" id="KW-1003">Cell membrane</keyword>
<dbReference type="InterPro" id="IPR037682">
    <property type="entry name" value="TonB_C"/>
</dbReference>
<reference evidence="13" key="1">
    <citation type="submission" date="2019-06" db="EMBL/GenBank/DDBJ databases">
        <authorList>
            <person name="Murdoch R.W."/>
            <person name="Fathepure B."/>
        </authorList>
    </citation>
    <scope>NUCLEOTIDE SEQUENCE</scope>
</reference>
<gene>
    <name evidence="13" type="ORF">KBTEX_03358</name>
</gene>
<dbReference type="SUPFAM" id="SSF74653">
    <property type="entry name" value="TolA/TonB C-terminal domain"/>
    <property type="match status" value="1"/>
</dbReference>
<feature type="compositionally biased region" description="Basic and acidic residues" evidence="10">
    <location>
        <begin position="124"/>
        <end position="139"/>
    </location>
</feature>
<dbReference type="InterPro" id="IPR051045">
    <property type="entry name" value="TonB-dependent_transducer"/>
</dbReference>
<organism evidence="13">
    <name type="scientific">uncultured organism</name>
    <dbReference type="NCBI Taxonomy" id="155900"/>
    <lineage>
        <taxon>unclassified sequences</taxon>
        <taxon>environmental samples</taxon>
    </lineage>
</organism>
<dbReference type="GO" id="GO:0015031">
    <property type="term" value="P:protein transport"/>
    <property type="evidence" value="ECO:0007669"/>
    <property type="project" value="UniProtKB-KW"/>
</dbReference>
<feature type="compositionally biased region" description="Basic and acidic residues" evidence="10">
    <location>
        <begin position="52"/>
        <end position="64"/>
    </location>
</feature>
<evidence type="ECO:0000256" key="11">
    <source>
        <dbReference type="SAM" id="Phobius"/>
    </source>
</evidence>
<dbReference type="GO" id="GO:0098797">
    <property type="term" value="C:plasma membrane protein complex"/>
    <property type="evidence" value="ECO:0007669"/>
    <property type="project" value="TreeGrafter"/>
</dbReference>
<feature type="compositionally biased region" description="Basic and acidic residues" evidence="10">
    <location>
        <begin position="180"/>
        <end position="191"/>
    </location>
</feature>
<dbReference type="Gene3D" id="3.30.1150.10">
    <property type="match status" value="1"/>
</dbReference>
<feature type="domain" description="TonB C-terminal" evidence="12">
    <location>
        <begin position="205"/>
        <end position="302"/>
    </location>
</feature>
<proteinExistence type="inferred from homology"/>
<evidence type="ECO:0000259" key="12">
    <source>
        <dbReference type="PROSITE" id="PS52015"/>
    </source>
</evidence>
<feature type="compositionally biased region" description="Basic and acidic residues" evidence="10">
    <location>
        <begin position="148"/>
        <end position="158"/>
    </location>
</feature>
<dbReference type="GO" id="GO:0055085">
    <property type="term" value="P:transmembrane transport"/>
    <property type="evidence" value="ECO:0007669"/>
    <property type="project" value="InterPro"/>
</dbReference>
<feature type="region of interest" description="Disordered" evidence="10">
    <location>
        <begin position="50"/>
        <end position="191"/>
    </location>
</feature>
<evidence type="ECO:0000256" key="7">
    <source>
        <dbReference type="ARBA" id="ARBA00022927"/>
    </source>
</evidence>
<evidence type="ECO:0000313" key="13">
    <source>
        <dbReference type="EMBL" id="QEA07014.1"/>
    </source>
</evidence>
<dbReference type="AlphaFoldDB" id="A0A5B8RHP1"/>
<keyword evidence="3" id="KW-0813">Transport</keyword>
<evidence type="ECO:0000256" key="4">
    <source>
        <dbReference type="ARBA" id="ARBA00022475"/>
    </source>
</evidence>
<accession>A0A5B8RHP1</accession>
<evidence type="ECO:0000256" key="2">
    <source>
        <dbReference type="ARBA" id="ARBA00006555"/>
    </source>
</evidence>
<evidence type="ECO:0000256" key="9">
    <source>
        <dbReference type="ARBA" id="ARBA00023136"/>
    </source>
</evidence>
<name>A0A5B8RHP1_9ZZZZ</name>
<dbReference type="PANTHER" id="PTHR33446:SF11">
    <property type="entry name" value="TONB3"/>
    <property type="match status" value="1"/>
</dbReference>
<comment type="similarity">
    <text evidence="2">Belongs to the TonB family.</text>
</comment>
<dbReference type="PANTHER" id="PTHR33446">
    <property type="entry name" value="PROTEIN TONB-RELATED"/>
    <property type="match status" value="1"/>
</dbReference>
<dbReference type="PROSITE" id="PS52015">
    <property type="entry name" value="TONB_CTD"/>
    <property type="match status" value="1"/>
</dbReference>
<dbReference type="NCBIfam" id="TIGR01352">
    <property type="entry name" value="tonB_Cterm"/>
    <property type="match status" value="1"/>
</dbReference>
<evidence type="ECO:0000256" key="10">
    <source>
        <dbReference type="SAM" id="MobiDB-lite"/>
    </source>
</evidence>
<keyword evidence="8 11" id="KW-1133">Transmembrane helix</keyword>
<evidence type="ECO:0000256" key="1">
    <source>
        <dbReference type="ARBA" id="ARBA00004383"/>
    </source>
</evidence>
<feature type="compositionally biased region" description="Pro residues" evidence="10">
    <location>
        <begin position="85"/>
        <end position="123"/>
    </location>
</feature>
<evidence type="ECO:0000256" key="3">
    <source>
        <dbReference type="ARBA" id="ARBA00022448"/>
    </source>
</evidence>
<keyword evidence="6 11" id="KW-0812">Transmembrane</keyword>